<feature type="transmembrane region" description="Helical" evidence="10">
    <location>
        <begin position="546"/>
        <end position="567"/>
    </location>
</feature>
<dbReference type="GO" id="GO:0016020">
    <property type="term" value="C:membrane"/>
    <property type="evidence" value="ECO:0007669"/>
    <property type="project" value="UniProtKB-SubCell"/>
</dbReference>
<evidence type="ECO:0000256" key="9">
    <source>
        <dbReference type="SAM" id="MobiDB-lite"/>
    </source>
</evidence>
<dbReference type="GO" id="GO:0035673">
    <property type="term" value="F:oligopeptide transmembrane transporter activity"/>
    <property type="evidence" value="ECO:0007669"/>
    <property type="project" value="InterPro"/>
</dbReference>
<evidence type="ECO:0000256" key="5">
    <source>
        <dbReference type="ARBA" id="ARBA00022856"/>
    </source>
</evidence>
<feature type="transmembrane region" description="Helical" evidence="10">
    <location>
        <begin position="397"/>
        <end position="419"/>
    </location>
</feature>
<feature type="transmembrane region" description="Helical" evidence="10">
    <location>
        <begin position="657"/>
        <end position="676"/>
    </location>
</feature>
<feature type="transmembrane region" description="Helical" evidence="10">
    <location>
        <begin position="771"/>
        <end position="795"/>
    </location>
</feature>
<keyword evidence="8 10" id="KW-0472">Membrane</keyword>
<feature type="transmembrane region" description="Helical" evidence="10">
    <location>
        <begin position="284"/>
        <end position="306"/>
    </location>
</feature>
<evidence type="ECO:0008006" key="13">
    <source>
        <dbReference type="Google" id="ProtNLM"/>
    </source>
</evidence>
<feature type="transmembrane region" description="Helical" evidence="10">
    <location>
        <begin position="326"/>
        <end position="344"/>
    </location>
</feature>
<evidence type="ECO:0000256" key="6">
    <source>
        <dbReference type="ARBA" id="ARBA00022927"/>
    </source>
</evidence>
<feature type="transmembrane region" description="Helical" evidence="10">
    <location>
        <begin position="732"/>
        <end position="751"/>
    </location>
</feature>
<dbReference type="GO" id="GO:0015031">
    <property type="term" value="P:protein transport"/>
    <property type="evidence" value="ECO:0007669"/>
    <property type="project" value="UniProtKB-KW"/>
</dbReference>
<comment type="subcellular location">
    <subcellularLocation>
        <location evidence="1">Membrane</location>
        <topology evidence="1">Multi-pass membrane protein</topology>
    </subcellularLocation>
</comment>
<accession>A0A507CKL6</accession>
<feature type="region of interest" description="Disordered" evidence="9">
    <location>
        <begin position="1"/>
        <end position="33"/>
    </location>
</feature>
<feature type="transmembrane region" description="Helical" evidence="10">
    <location>
        <begin position="364"/>
        <end position="385"/>
    </location>
</feature>
<keyword evidence="5" id="KW-0571">Peptide transport</keyword>
<evidence type="ECO:0000256" key="2">
    <source>
        <dbReference type="ARBA" id="ARBA00008807"/>
    </source>
</evidence>
<evidence type="ECO:0000256" key="3">
    <source>
        <dbReference type="ARBA" id="ARBA00022448"/>
    </source>
</evidence>
<comment type="similarity">
    <text evidence="2">Belongs to the oligopeptide OPT transporter family.</text>
</comment>
<protein>
    <recommendedName>
        <fullName evidence="13">OPT family small oligopeptide transporter</fullName>
    </recommendedName>
</protein>
<organism evidence="11 12">
    <name type="scientific">Synchytrium endobioticum</name>
    <dbReference type="NCBI Taxonomy" id="286115"/>
    <lineage>
        <taxon>Eukaryota</taxon>
        <taxon>Fungi</taxon>
        <taxon>Fungi incertae sedis</taxon>
        <taxon>Chytridiomycota</taxon>
        <taxon>Chytridiomycota incertae sedis</taxon>
        <taxon>Chytridiomycetes</taxon>
        <taxon>Synchytriales</taxon>
        <taxon>Synchytriaceae</taxon>
        <taxon>Synchytrium</taxon>
    </lineage>
</organism>
<evidence type="ECO:0000256" key="8">
    <source>
        <dbReference type="ARBA" id="ARBA00023136"/>
    </source>
</evidence>
<feature type="transmembrane region" description="Helical" evidence="10">
    <location>
        <begin position="229"/>
        <end position="253"/>
    </location>
</feature>
<feature type="region of interest" description="Disordered" evidence="9">
    <location>
        <begin position="74"/>
        <end position="103"/>
    </location>
</feature>
<dbReference type="NCBIfam" id="TIGR00728">
    <property type="entry name" value="OPT_sfam"/>
    <property type="match status" value="1"/>
</dbReference>
<feature type="transmembrane region" description="Helical" evidence="10">
    <location>
        <begin position="478"/>
        <end position="500"/>
    </location>
</feature>
<dbReference type="OrthoDB" id="9986677at2759"/>
<evidence type="ECO:0000313" key="11">
    <source>
        <dbReference type="EMBL" id="TPX40129.1"/>
    </source>
</evidence>
<proteinExistence type="inferred from homology"/>
<evidence type="ECO:0000313" key="12">
    <source>
        <dbReference type="Proteomes" id="UP000320475"/>
    </source>
</evidence>
<keyword evidence="6" id="KW-0653">Protein transport</keyword>
<dbReference type="AlphaFoldDB" id="A0A507CKL6"/>
<comment type="caution">
    <text evidence="11">The sequence shown here is derived from an EMBL/GenBank/DDBJ whole genome shotgun (WGS) entry which is preliminary data.</text>
</comment>
<dbReference type="NCBIfam" id="TIGR00727">
    <property type="entry name" value="ISP4_OPT"/>
    <property type="match status" value="1"/>
</dbReference>
<keyword evidence="3" id="KW-0813">Transport</keyword>
<feature type="transmembrane region" description="Helical" evidence="10">
    <location>
        <begin position="148"/>
        <end position="168"/>
    </location>
</feature>
<dbReference type="PANTHER" id="PTHR22601">
    <property type="entry name" value="ISP4 LIKE PROTEIN"/>
    <property type="match status" value="1"/>
</dbReference>
<gene>
    <name evidence="11" type="ORF">SeLEV6574_g06768</name>
</gene>
<dbReference type="InterPro" id="IPR004813">
    <property type="entry name" value="OPT"/>
</dbReference>
<dbReference type="Pfam" id="PF03169">
    <property type="entry name" value="OPT"/>
    <property type="match status" value="1"/>
</dbReference>
<dbReference type="Proteomes" id="UP000320475">
    <property type="component" value="Unassembled WGS sequence"/>
</dbReference>
<evidence type="ECO:0000256" key="10">
    <source>
        <dbReference type="SAM" id="Phobius"/>
    </source>
</evidence>
<dbReference type="InterPro" id="IPR004648">
    <property type="entry name" value="Oligpept_transpt"/>
</dbReference>
<feature type="transmembrane region" description="Helical" evidence="10">
    <location>
        <begin position="807"/>
        <end position="829"/>
    </location>
</feature>
<feature type="transmembrane region" description="Helical" evidence="10">
    <location>
        <begin position="175"/>
        <end position="195"/>
    </location>
</feature>
<reference evidence="11 12" key="1">
    <citation type="journal article" date="2019" name="Sci. Rep.">
        <title>Comparative genomics of chytrid fungi reveal insights into the obligate biotrophic and pathogenic lifestyle of Synchytrium endobioticum.</title>
        <authorList>
            <person name="van de Vossenberg B.T.L.H."/>
            <person name="Warris S."/>
            <person name="Nguyen H.D.T."/>
            <person name="van Gent-Pelzer M.P.E."/>
            <person name="Joly D.L."/>
            <person name="van de Geest H.C."/>
            <person name="Bonants P.J.M."/>
            <person name="Smith D.S."/>
            <person name="Levesque C.A."/>
            <person name="van der Lee T.A.J."/>
        </authorList>
    </citation>
    <scope>NUCLEOTIDE SEQUENCE [LARGE SCALE GENOMIC DNA]</scope>
    <source>
        <strain evidence="11 12">LEV6574</strain>
    </source>
</reference>
<name>A0A507CKL6_9FUNG</name>
<evidence type="ECO:0000256" key="4">
    <source>
        <dbReference type="ARBA" id="ARBA00022692"/>
    </source>
</evidence>
<keyword evidence="7 10" id="KW-1133">Transmembrane helix</keyword>
<dbReference type="VEuPathDB" id="FungiDB:SeMB42_g07463"/>
<evidence type="ECO:0000256" key="1">
    <source>
        <dbReference type="ARBA" id="ARBA00004141"/>
    </source>
</evidence>
<keyword evidence="4 10" id="KW-0812">Transmembrane</keyword>
<evidence type="ECO:0000256" key="7">
    <source>
        <dbReference type="ARBA" id="ARBA00022989"/>
    </source>
</evidence>
<dbReference type="EMBL" id="QEAM01000410">
    <property type="protein sequence ID" value="TPX40129.1"/>
    <property type="molecule type" value="Genomic_DNA"/>
</dbReference>
<feature type="transmembrane region" description="Helical" evidence="10">
    <location>
        <begin position="573"/>
        <end position="595"/>
    </location>
</feature>
<sequence length="866" mass="97362">MHIRNPSDTMRHEEEDGTSVVEGELSPVSKASIHRTTCSDRIDAIEHVHDQNFSMFGRHQVPFGDDLKRDVFDLERSSVPPPPSPTPVSTLKSIQSTKGAVPDEEKDFRMDEDQHHGYTPLGDDQLQDVRNVVPTTDDPTLPCLTFRFWVLSTLFVVFGAAVGQFYFFRSATISLSLFFVILTSYPLGVGLSKIMPRPPPFPPSSDSSFMTKFRYWLNPGPFNVKEHTLLVVTASCGISVAYAIDVISVQILYYKQDIGILASVLLLWTTQCLGYGLAGLLRNWLVYPADMVWWSALPYVQLMSTFHGGQASPNLTRQRLSFFKRALLLVTLYQFIPGFLAPTLNSVALLCLLGGGPSQNIDPLLAQVGSGFNGAGVLAFSFDWNYIGSLGPLITPFWSMLNVIGSTVVFAWIIMPIFYKFTNIWRSQDFVNKGLAFSTLTFDQNLDLYNITRILDPRTNTLVESAYESYSPLYLSPFWAIGYGTAFAALSATLVHVLLFHGKDIVARFNVRNKSESPGSKGEKNDDPYGDDIHMRLMRRYPEVPSWVYMAVFIGMTALSIFIVEFWNLHLQLRWWGVLLAVALAGVFVLPVGIIQAISNQSIGINVVTEFVIGFISPGQPIANILFKTYGYMALSQALNLVSDLKLGVYMKIPPRAMFVGQVYGTMIGAVVNYAIMKMLLISVPDIQRKADGLHVGDEQWNPRYSSIFYAASVIWGMIGPAKFFGEMYRSIYWFFLVGAVTPIPFALLHYKYPKAGFDLIHWPIIFQSTVFIAQNGGNTITTAFIVSLVFMWYIRKYHSRWFYKYNYTLSAALDSGSFLTNFLIYLLFTLPKTINGQGLFVNWALNPNQQFWKSTEYCATADTFT</sequence>
<feature type="transmembrane region" description="Helical" evidence="10">
    <location>
        <begin position="260"/>
        <end position="278"/>
    </location>
</feature>